<dbReference type="InterPro" id="IPR000652">
    <property type="entry name" value="Triosephosphate_isomerase"/>
</dbReference>
<dbReference type="GO" id="GO:0006096">
    <property type="term" value="P:glycolytic process"/>
    <property type="evidence" value="ECO:0007669"/>
    <property type="project" value="UniProtKB-UniRule"/>
</dbReference>
<dbReference type="InterPro" id="IPR013785">
    <property type="entry name" value="Aldolase_TIM"/>
</dbReference>
<dbReference type="EC" id="5.3.1.1" evidence="3 9"/>
<evidence type="ECO:0000256" key="9">
    <source>
        <dbReference type="HAMAP-Rule" id="MF_00147"/>
    </source>
</evidence>
<dbReference type="PROSITE" id="PS00171">
    <property type="entry name" value="TIM_1"/>
    <property type="match status" value="1"/>
</dbReference>
<organism evidence="11">
    <name type="scientific">Metalysinibacillus saudimassiliensis</name>
    <dbReference type="NCBI Taxonomy" id="1461583"/>
    <lineage>
        <taxon>Bacteria</taxon>
        <taxon>Bacillati</taxon>
        <taxon>Bacillota</taxon>
        <taxon>Bacilli</taxon>
        <taxon>Bacillales</taxon>
        <taxon>Caryophanaceae</taxon>
        <taxon>Metalysinibacillus</taxon>
    </lineage>
</organism>
<dbReference type="UniPathway" id="UPA00138"/>
<proteinExistence type="inferred from homology"/>
<dbReference type="GO" id="GO:0046166">
    <property type="term" value="P:glyceraldehyde-3-phosphate biosynthetic process"/>
    <property type="evidence" value="ECO:0007669"/>
    <property type="project" value="TreeGrafter"/>
</dbReference>
<comment type="function">
    <text evidence="9">Involved in the gluconeogenesis. Catalyzes stereospecifically the conversion of dihydroxyacetone phosphate (DHAP) to D-glyceraldehyde-3-phosphate (G3P).</text>
</comment>
<keyword evidence="7 9" id="KW-0324">Glycolysis</keyword>
<dbReference type="PROSITE" id="PS51440">
    <property type="entry name" value="TIM_2"/>
    <property type="match status" value="1"/>
</dbReference>
<keyword evidence="6 9" id="KW-0963">Cytoplasm</keyword>
<dbReference type="UniPathway" id="UPA00109">
    <property type="reaction ID" value="UER00189"/>
</dbReference>
<evidence type="ECO:0000256" key="1">
    <source>
        <dbReference type="ARBA" id="ARBA00004680"/>
    </source>
</evidence>
<accession>A0A078MDE8</accession>
<reference evidence="11" key="1">
    <citation type="submission" date="2014-07" db="EMBL/GenBank/DDBJ databases">
        <authorList>
            <person name="Urmite Genomes Urmite Genomes"/>
        </authorList>
    </citation>
    <scope>NUCLEOTIDE SEQUENCE</scope>
    <source>
        <strain evidence="11">13S34_air</strain>
    </source>
</reference>
<dbReference type="PANTHER" id="PTHR21139">
    <property type="entry name" value="TRIOSEPHOSPHATE ISOMERASE"/>
    <property type="match status" value="1"/>
</dbReference>
<dbReference type="InterPro" id="IPR020861">
    <property type="entry name" value="Triosephosphate_isomerase_AS"/>
</dbReference>
<dbReference type="CDD" id="cd00311">
    <property type="entry name" value="TIM"/>
    <property type="match status" value="1"/>
</dbReference>
<dbReference type="FunFam" id="3.20.20.70:FF:000016">
    <property type="entry name" value="Triosephosphate isomerase"/>
    <property type="match status" value="1"/>
</dbReference>
<comment type="similarity">
    <text evidence="2 9 10">Belongs to the triosephosphate isomerase family.</text>
</comment>
<comment type="subunit">
    <text evidence="9 10">Homodimer.</text>
</comment>
<dbReference type="NCBIfam" id="TIGR00419">
    <property type="entry name" value="tim"/>
    <property type="match status" value="1"/>
</dbReference>
<dbReference type="GO" id="GO:0006094">
    <property type="term" value="P:gluconeogenesis"/>
    <property type="evidence" value="ECO:0007669"/>
    <property type="project" value="UniProtKB-UniRule"/>
</dbReference>
<keyword evidence="8 9" id="KW-0413">Isomerase</keyword>
<name>A0A078MDE8_9BACL</name>
<dbReference type="SUPFAM" id="SSF51351">
    <property type="entry name" value="Triosephosphate isomerase (TIM)"/>
    <property type="match status" value="1"/>
</dbReference>
<dbReference type="InterPro" id="IPR022896">
    <property type="entry name" value="TrioseP_Isoase_bac/euk"/>
</dbReference>
<evidence type="ECO:0000256" key="6">
    <source>
        <dbReference type="ARBA" id="ARBA00022490"/>
    </source>
</evidence>
<dbReference type="HAMAP" id="MF_00147_B">
    <property type="entry name" value="TIM_B"/>
    <property type="match status" value="1"/>
</dbReference>
<dbReference type="EMBL" id="LN483075">
    <property type="protein sequence ID" value="CEA04290.1"/>
    <property type="molecule type" value="Genomic_DNA"/>
</dbReference>
<feature type="active site" description="Proton acceptor" evidence="9">
    <location>
        <position position="167"/>
    </location>
</feature>
<dbReference type="GO" id="GO:0005829">
    <property type="term" value="C:cytosol"/>
    <property type="evidence" value="ECO:0007669"/>
    <property type="project" value="TreeGrafter"/>
</dbReference>
<evidence type="ECO:0000256" key="10">
    <source>
        <dbReference type="RuleBase" id="RU363013"/>
    </source>
</evidence>
<dbReference type="AlphaFoldDB" id="A0A078MDE8"/>
<evidence type="ECO:0000256" key="7">
    <source>
        <dbReference type="ARBA" id="ARBA00023152"/>
    </source>
</evidence>
<comment type="pathway">
    <text evidence="9 10">Carbohydrate biosynthesis; gluconeogenesis.</text>
</comment>
<comment type="subcellular location">
    <subcellularLocation>
        <location evidence="9 10">Cytoplasm</location>
    </subcellularLocation>
</comment>
<dbReference type="HOGENOM" id="CLU_024251_2_3_9"/>
<evidence type="ECO:0000256" key="5">
    <source>
        <dbReference type="ARBA" id="ARBA00022432"/>
    </source>
</evidence>
<dbReference type="GO" id="GO:0004807">
    <property type="term" value="F:triose-phosphate isomerase activity"/>
    <property type="evidence" value="ECO:0007669"/>
    <property type="project" value="UniProtKB-UniRule"/>
</dbReference>
<gene>
    <name evidence="9 11" type="primary">tpiA</name>
    <name evidence="11" type="ORF">BN1050_01922</name>
</gene>
<feature type="binding site" evidence="9">
    <location>
        <position position="173"/>
    </location>
    <ligand>
        <name>substrate</name>
    </ligand>
</feature>
<comment type="catalytic activity">
    <reaction evidence="9 10">
        <text>D-glyceraldehyde 3-phosphate = dihydroxyacetone phosphate</text>
        <dbReference type="Rhea" id="RHEA:18585"/>
        <dbReference type="ChEBI" id="CHEBI:57642"/>
        <dbReference type="ChEBI" id="CHEBI:59776"/>
        <dbReference type="EC" id="5.3.1.1"/>
    </reaction>
</comment>
<dbReference type="PANTHER" id="PTHR21139:SF42">
    <property type="entry name" value="TRIOSEPHOSPHATE ISOMERASE"/>
    <property type="match status" value="1"/>
</dbReference>
<feature type="binding site" evidence="9">
    <location>
        <position position="213"/>
    </location>
    <ligand>
        <name>substrate</name>
    </ligand>
</feature>
<dbReference type="PATRIC" id="fig|1461583.4.peg.1845"/>
<feature type="binding site" evidence="9">
    <location>
        <begin position="234"/>
        <end position="235"/>
    </location>
    <ligand>
        <name>substrate</name>
    </ligand>
</feature>
<evidence type="ECO:0000313" key="11">
    <source>
        <dbReference type="EMBL" id="CEA04290.1"/>
    </source>
</evidence>
<protein>
    <recommendedName>
        <fullName evidence="4 9">Triosephosphate isomerase</fullName>
        <shortName evidence="9">TIM</shortName>
        <shortName evidence="9">TPI</shortName>
        <ecNumber evidence="3 9">5.3.1.1</ecNumber>
    </recommendedName>
    <alternativeName>
        <fullName evidence="9">Triose-phosphate isomerase</fullName>
    </alternativeName>
</protein>
<evidence type="ECO:0000256" key="2">
    <source>
        <dbReference type="ARBA" id="ARBA00007422"/>
    </source>
</evidence>
<dbReference type="Pfam" id="PF00121">
    <property type="entry name" value="TIM"/>
    <property type="match status" value="1"/>
</dbReference>
<feature type="binding site" evidence="9">
    <location>
        <begin position="9"/>
        <end position="11"/>
    </location>
    <ligand>
        <name>substrate</name>
    </ligand>
</feature>
<evidence type="ECO:0000256" key="3">
    <source>
        <dbReference type="ARBA" id="ARBA00011940"/>
    </source>
</evidence>
<keyword evidence="5 9" id="KW-0312">Gluconeogenesis</keyword>
<dbReference type="InterPro" id="IPR035990">
    <property type="entry name" value="TIM_sf"/>
</dbReference>
<evidence type="ECO:0000256" key="8">
    <source>
        <dbReference type="ARBA" id="ARBA00023235"/>
    </source>
</evidence>
<evidence type="ECO:0000256" key="4">
    <source>
        <dbReference type="ARBA" id="ARBA00019397"/>
    </source>
</evidence>
<comment type="pathway">
    <text evidence="1 9 10">Carbohydrate degradation; glycolysis; D-glyceraldehyde 3-phosphate from glycerone phosphate: step 1/1.</text>
</comment>
<dbReference type="GO" id="GO:0019563">
    <property type="term" value="P:glycerol catabolic process"/>
    <property type="evidence" value="ECO:0007669"/>
    <property type="project" value="TreeGrafter"/>
</dbReference>
<dbReference type="Gene3D" id="3.20.20.70">
    <property type="entry name" value="Aldolase class I"/>
    <property type="match status" value="1"/>
</dbReference>
<sequence length="255" mass="27311">MRKPIIAGNWKMYKTFDEAVAFVEEVAEHVPSEDKVDAVICATALYVPTLTAIAQDTALAIGAQTMHYENEGAFTGEVSPAQLASVGVDYVVLGHSERREYYNETDEAVNKKVAAALMYDIVPIICCGETLEEREANQTAAKVTTQITKALAGFTAEQVAHFVIAYEPIWAIGTGKTATAEQANEVCSVIRSVIAELYNEATANAVRIQYGGSVKPENIDELLAKEHIDGALVGGASLAPQSFLALVEAGARVND</sequence>
<feature type="active site" description="Electrophile" evidence="9">
    <location>
        <position position="95"/>
    </location>
</feature>